<evidence type="ECO:0000256" key="2">
    <source>
        <dbReference type="ARBA" id="ARBA00023125"/>
    </source>
</evidence>
<proteinExistence type="predicted"/>
<keyword evidence="3" id="KW-0804">Transcription</keyword>
<evidence type="ECO:0000256" key="4">
    <source>
        <dbReference type="PROSITE-ProRule" id="PRU00335"/>
    </source>
</evidence>
<dbReference type="PROSITE" id="PS50977">
    <property type="entry name" value="HTH_TETR_2"/>
    <property type="match status" value="1"/>
</dbReference>
<dbReference type="RefSeq" id="WP_063500719.1">
    <property type="nucleotide sequence ID" value="NZ_CP014579.1"/>
</dbReference>
<dbReference type="PRINTS" id="PR00455">
    <property type="entry name" value="HTHTETR"/>
</dbReference>
<dbReference type="SUPFAM" id="SSF48498">
    <property type="entry name" value="Tetracyclin repressor-like, C-terminal domain"/>
    <property type="match status" value="1"/>
</dbReference>
<dbReference type="Pfam" id="PF00440">
    <property type="entry name" value="TetR_N"/>
    <property type="match status" value="1"/>
</dbReference>
<keyword evidence="1" id="KW-0805">Transcription regulation</keyword>
<evidence type="ECO:0000256" key="1">
    <source>
        <dbReference type="ARBA" id="ARBA00023015"/>
    </source>
</evidence>
<dbReference type="KEGG" id="buz:AYM40_26625"/>
<dbReference type="Gene3D" id="1.10.10.60">
    <property type="entry name" value="Homeodomain-like"/>
    <property type="match status" value="1"/>
</dbReference>
<dbReference type="AlphaFoldDB" id="A0A160FWX3"/>
<dbReference type="InterPro" id="IPR036271">
    <property type="entry name" value="Tet_transcr_reg_TetR-rel_C_sf"/>
</dbReference>
<feature type="DNA-binding region" description="H-T-H motif" evidence="4">
    <location>
        <begin position="32"/>
        <end position="51"/>
    </location>
</feature>
<evidence type="ECO:0000259" key="5">
    <source>
        <dbReference type="PROSITE" id="PS50977"/>
    </source>
</evidence>
<sequence>MGHSQADKIATHQRIVDVAAKRFREHGIEGISIADLMKEAGLTVGGFYKHFSSREELVAEAFEHALHDIGPWEASIATAPRQAMRTYISETHRDTVATGCPISALANDMSRSTSESRDIYTTRVRRILEQISKALPAEDNASKRSEAALILSACVGSITLSRAVSDPKLSKQILDGTLTKVLELLSTKRNRK</sequence>
<accession>A0A160FWX3</accession>
<dbReference type="GO" id="GO:0003677">
    <property type="term" value="F:DNA binding"/>
    <property type="evidence" value="ECO:0007669"/>
    <property type="project" value="UniProtKB-UniRule"/>
</dbReference>
<name>A0A160FWX3_9BURK</name>
<reference evidence="6 7" key="1">
    <citation type="journal article" date="2016" name="Gene">
        <title>PacBio SMRT assembly of a complex multi-replicon genome reveals chlorocatechol degradative operon in a region of genome plasticity.</title>
        <authorList>
            <person name="Ricker N."/>
            <person name="Shen S.Y."/>
            <person name="Goordial J."/>
            <person name="Jin S."/>
            <person name="Fulthorpe R.R."/>
        </authorList>
    </citation>
    <scope>NUCLEOTIDE SEQUENCE [LARGE SCALE GENOMIC DNA]</scope>
    <source>
        <strain evidence="6 7">OLGA172</strain>
    </source>
</reference>
<dbReference type="Proteomes" id="UP000076852">
    <property type="component" value="Chromosome 2"/>
</dbReference>
<feature type="domain" description="HTH tetR-type" evidence="5">
    <location>
        <begin position="9"/>
        <end position="69"/>
    </location>
</feature>
<dbReference type="Gene3D" id="1.10.357.10">
    <property type="entry name" value="Tetracycline Repressor, domain 2"/>
    <property type="match status" value="1"/>
</dbReference>
<dbReference type="PANTHER" id="PTHR47506">
    <property type="entry name" value="TRANSCRIPTIONAL REGULATORY PROTEIN"/>
    <property type="match status" value="1"/>
</dbReference>
<dbReference type="SUPFAM" id="SSF46689">
    <property type="entry name" value="Homeodomain-like"/>
    <property type="match status" value="1"/>
</dbReference>
<dbReference type="OrthoDB" id="9798857at2"/>
<evidence type="ECO:0000313" key="7">
    <source>
        <dbReference type="Proteomes" id="UP000076852"/>
    </source>
</evidence>
<keyword evidence="7" id="KW-1185">Reference proteome</keyword>
<evidence type="ECO:0000256" key="3">
    <source>
        <dbReference type="ARBA" id="ARBA00023163"/>
    </source>
</evidence>
<dbReference type="InterPro" id="IPR001647">
    <property type="entry name" value="HTH_TetR"/>
</dbReference>
<dbReference type="STRING" id="1804984.AYM40_26625"/>
<dbReference type="EMBL" id="CP014579">
    <property type="protein sequence ID" value="ANB77518.1"/>
    <property type="molecule type" value="Genomic_DNA"/>
</dbReference>
<keyword evidence="2 4" id="KW-0238">DNA-binding</keyword>
<dbReference type="InterPro" id="IPR009057">
    <property type="entry name" value="Homeodomain-like_sf"/>
</dbReference>
<gene>
    <name evidence="6" type="ORF">AYM40_26625</name>
</gene>
<dbReference type="PANTHER" id="PTHR47506:SF7">
    <property type="entry name" value="TRANSCRIPTIONAL REGULATORY PROTEIN"/>
    <property type="match status" value="1"/>
</dbReference>
<evidence type="ECO:0000313" key="6">
    <source>
        <dbReference type="EMBL" id="ANB77518.1"/>
    </source>
</evidence>
<protein>
    <submittedName>
        <fullName evidence="6">Transcriptional regulator</fullName>
    </submittedName>
</protein>
<organism evidence="6 7">
    <name type="scientific">Paraburkholderia phytofirmans OLGA172</name>
    <dbReference type="NCBI Taxonomy" id="1417228"/>
    <lineage>
        <taxon>Bacteria</taxon>
        <taxon>Pseudomonadati</taxon>
        <taxon>Pseudomonadota</taxon>
        <taxon>Betaproteobacteria</taxon>
        <taxon>Burkholderiales</taxon>
        <taxon>Burkholderiaceae</taxon>
        <taxon>Paraburkholderia</taxon>
    </lineage>
</organism>